<protein>
    <submittedName>
        <fullName evidence="3">DUF3043 domain-containing protein</fullName>
    </submittedName>
</protein>
<keyword evidence="4" id="KW-1185">Reference proteome</keyword>
<evidence type="ECO:0000313" key="4">
    <source>
        <dbReference type="Proteomes" id="UP000279859"/>
    </source>
</evidence>
<dbReference type="EMBL" id="RDSR01000011">
    <property type="protein sequence ID" value="RNE62340.1"/>
    <property type="molecule type" value="Genomic_DNA"/>
</dbReference>
<name>A0A3M8LA56_9MICO</name>
<comment type="caution">
    <text evidence="3">The sequence shown here is derived from an EMBL/GenBank/DDBJ whole genome shotgun (WGS) entry which is preliminary data.</text>
</comment>
<dbReference type="InterPro" id="IPR021403">
    <property type="entry name" value="DUF3043"/>
</dbReference>
<organism evidence="3 4">
    <name type="scientific">Cryobacterium tepidiphilum</name>
    <dbReference type="NCBI Taxonomy" id="2486026"/>
    <lineage>
        <taxon>Bacteria</taxon>
        <taxon>Bacillati</taxon>
        <taxon>Actinomycetota</taxon>
        <taxon>Actinomycetes</taxon>
        <taxon>Micrococcales</taxon>
        <taxon>Microbacteriaceae</taxon>
        <taxon>Cryobacterium</taxon>
    </lineage>
</organism>
<feature type="transmembrane region" description="Helical" evidence="2">
    <location>
        <begin position="103"/>
        <end position="124"/>
    </location>
</feature>
<sequence length="199" mass="22624">MAKQPVKPDTSALTETPEQTAARLAAATTAGKGAPTPTRKQQEAARKRPLVPDDRKLAAKQARAKAAEAREKARLGMASGDERYLPMRDRGPQKRFVRDYVDARFNVGEFMIPVMFVIIVLTMFPDPRVQVYGILFLWTYFIVSVIDCVLLGFRLTRKVEQRFGSGKAERIRWYAAMRALQLRLMRMPRPQVKRGQFPA</sequence>
<dbReference type="OrthoDB" id="5194448at2"/>
<gene>
    <name evidence="3" type="ORF">EEJ31_08010</name>
</gene>
<evidence type="ECO:0000256" key="2">
    <source>
        <dbReference type="SAM" id="Phobius"/>
    </source>
</evidence>
<feature type="compositionally biased region" description="Basic and acidic residues" evidence="1">
    <location>
        <begin position="40"/>
        <end position="53"/>
    </location>
</feature>
<feature type="transmembrane region" description="Helical" evidence="2">
    <location>
        <begin position="130"/>
        <end position="153"/>
    </location>
</feature>
<dbReference type="Pfam" id="PF11241">
    <property type="entry name" value="DUF3043"/>
    <property type="match status" value="1"/>
</dbReference>
<dbReference type="AlphaFoldDB" id="A0A3M8LA56"/>
<dbReference type="Proteomes" id="UP000279859">
    <property type="component" value="Unassembled WGS sequence"/>
</dbReference>
<evidence type="ECO:0000256" key="1">
    <source>
        <dbReference type="SAM" id="MobiDB-lite"/>
    </source>
</evidence>
<dbReference type="RefSeq" id="WP_123045788.1">
    <property type="nucleotide sequence ID" value="NZ_RDSR01000011.1"/>
</dbReference>
<keyword evidence="2" id="KW-0812">Transmembrane</keyword>
<keyword evidence="2" id="KW-1133">Transmembrane helix</keyword>
<keyword evidence="2" id="KW-0472">Membrane</keyword>
<reference evidence="3 4" key="1">
    <citation type="submission" date="2018-11" db="EMBL/GenBank/DDBJ databases">
        <title>Cryobacterium sp. nov., isolated from rhizosphere soil of lettuce.</title>
        <authorList>
            <person name="Wang Y."/>
        </authorList>
    </citation>
    <scope>NUCLEOTIDE SEQUENCE [LARGE SCALE GENOMIC DNA]</scope>
    <source>
        <strain evidence="3 4">NEAU-85</strain>
    </source>
</reference>
<feature type="region of interest" description="Disordered" evidence="1">
    <location>
        <begin position="1"/>
        <end position="53"/>
    </location>
</feature>
<proteinExistence type="predicted"/>
<feature type="compositionally biased region" description="Low complexity" evidence="1">
    <location>
        <begin position="20"/>
        <end position="39"/>
    </location>
</feature>
<accession>A0A3M8LA56</accession>
<evidence type="ECO:0000313" key="3">
    <source>
        <dbReference type="EMBL" id="RNE62340.1"/>
    </source>
</evidence>